<organism evidence="1 2">
    <name type="scientific">Irpex rosettiformis</name>
    <dbReference type="NCBI Taxonomy" id="378272"/>
    <lineage>
        <taxon>Eukaryota</taxon>
        <taxon>Fungi</taxon>
        <taxon>Dikarya</taxon>
        <taxon>Basidiomycota</taxon>
        <taxon>Agaricomycotina</taxon>
        <taxon>Agaricomycetes</taxon>
        <taxon>Polyporales</taxon>
        <taxon>Irpicaceae</taxon>
        <taxon>Irpex</taxon>
    </lineage>
</organism>
<proteinExistence type="predicted"/>
<reference evidence="1" key="1">
    <citation type="journal article" date="2021" name="Environ. Microbiol.">
        <title>Gene family expansions and transcriptome signatures uncover fungal adaptations to wood decay.</title>
        <authorList>
            <person name="Hage H."/>
            <person name="Miyauchi S."/>
            <person name="Viragh M."/>
            <person name="Drula E."/>
            <person name="Min B."/>
            <person name="Chaduli D."/>
            <person name="Navarro D."/>
            <person name="Favel A."/>
            <person name="Norest M."/>
            <person name="Lesage-Meessen L."/>
            <person name="Balint B."/>
            <person name="Merenyi Z."/>
            <person name="de Eugenio L."/>
            <person name="Morin E."/>
            <person name="Martinez A.T."/>
            <person name="Baldrian P."/>
            <person name="Stursova M."/>
            <person name="Martinez M.J."/>
            <person name="Novotny C."/>
            <person name="Magnuson J.K."/>
            <person name="Spatafora J.W."/>
            <person name="Maurice S."/>
            <person name="Pangilinan J."/>
            <person name="Andreopoulos W."/>
            <person name="LaButti K."/>
            <person name="Hundley H."/>
            <person name="Na H."/>
            <person name="Kuo A."/>
            <person name="Barry K."/>
            <person name="Lipzen A."/>
            <person name="Henrissat B."/>
            <person name="Riley R."/>
            <person name="Ahrendt S."/>
            <person name="Nagy L.G."/>
            <person name="Grigoriev I.V."/>
            <person name="Martin F."/>
            <person name="Rosso M.N."/>
        </authorList>
    </citation>
    <scope>NUCLEOTIDE SEQUENCE</scope>
    <source>
        <strain evidence="1">CBS 384.51</strain>
    </source>
</reference>
<dbReference type="Proteomes" id="UP001055072">
    <property type="component" value="Unassembled WGS sequence"/>
</dbReference>
<keyword evidence="2" id="KW-1185">Reference proteome</keyword>
<evidence type="ECO:0000313" key="2">
    <source>
        <dbReference type="Proteomes" id="UP001055072"/>
    </source>
</evidence>
<evidence type="ECO:0000313" key="1">
    <source>
        <dbReference type="EMBL" id="KAI0089254.1"/>
    </source>
</evidence>
<gene>
    <name evidence="1" type="ORF">BDY19DRAFT_944917</name>
</gene>
<comment type="caution">
    <text evidence="1">The sequence shown here is derived from an EMBL/GenBank/DDBJ whole genome shotgun (WGS) entry which is preliminary data.</text>
</comment>
<sequence length="393" mass="44531">MDDIQTTPGTSNAPLEQPTTSVGPDDQMQPQPLSKNAQKKLARAARIAEQKKERRAYEKEKKKEKKRQLAAKRAAGELEEDEEGGARKKAKTDLGPRVPFKARIVVDLGFDDLMSENEIKSLTSQLAFTYSANRKAVQPFESVVFTSLEKRTYTRLESIGDAAYRRWHDTEWWEESYERLWTGKLNETAEHKESVVEERKEGEEEGETKTSTPISYQSAAQETVVYLTADSNDELSELREGETYIIGGICDHNRYKNLCLNKSKESGIRSARLPIGTYLAELKTRKVLTVNQTFEILLKWVETRDWKKALEEVVPKRKFNETGRNRGGNKSENTDEQQEQEGCGEEEAHTVIVDATALEGDEEDGDADIPDTLDPTQDESRVNMDNAHPEVPS</sequence>
<dbReference type="EMBL" id="MU274911">
    <property type="protein sequence ID" value="KAI0089254.1"/>
    <property type="molecule type" value="Genomic_DNA"/>
</dbReference>
<name>A0ACB8U4V2_9APHY</name>
<accession>A0ACB8U4V2</accession>
<protein>
    <submittedName>
        <fullName evidence="1">Guanine-1-methyltransferase-domain-containing protein</fullName>
    </submittedName>
</protein>